<keyword evidence="1" id="KW-0677">Repeat</keyword>
<keyword evidence="2 3" id="KW-0040">ANK repeat</keyword>
<dbReference type="InterPro" id="IPR002110">
    <property type="entry name" value="Ankyrin_rpt"/>
</dbReference>
<accession>A0A8S1KZ60</accession>
<dbReference type="PROSITE" id="PS50297">
    <property type="entry name" value="ANK_REP_REGION"/>
    <property type="match status" value="2"/>
</dbReference>
<reference evidence="6" key="1">
    <citation type="submission" date="2021-01" db="EMBL/GenBank/DDBJ databases">
        <authorList>
            <consortium name="Genoscope - CEA"/>
            <person name="William W."/>
        </authorList>
    </citation>
    <scope>NUCLEOTIDE SEQUENCE</scope>
</reference>
<evidence type="ECO:0000256" key="3">
    <source>
        <dbReference type="PROSITE-ProRule" id="PRU00023"/>
    </source>
</evidence>
<comment type="caution">
    <text evidence="6">The sequence shown here is derived from an EMBL/GenBank/DDBJ whole genome shotgun (WGS) entry which is preliminary data.</text>
</comment>
<evidence type="ECO:0000256" key="4">
    <source>
        <dbReference type="SAM" id="Coils"/>
    </source>
</evidence>
<protein>
    <submittedName>
        <fullName evidence="6">Uncharacterized protein</fullName>
    </submittedName>
</protein>
<dbReference type="PANTHER" id="PTHR24161">
    <property type="entry name" value="ANK_REP_REGION DOMAIN-CONTAINING PROTEIN-RELATED"/>
    <property type="match status" value="1"/>
</dbReference>
<dbReference type="EMBL" id="CAJJDM010000025">
    <property type="protein sequence ID" value="CAD8057976.1"/>
    <property type="molecule type" value="Genomic_DNA"/>
</dbReference>
<feature type="repeat" description="ANK" evidence="3">
    <location>
        <begin position="461"/>
        <end position="493"/>
    </location>
</feature>
<evidence type="ECO:0000256" key="2">
    <source>
        <dbReference type="ARBA" id="ARBA00023043"/>
    </source>
</evidence>
<dbReference type="Pfam" id="PF12796">
    <property type="entry name" value="Ank_2"/>
    <property type="match status" value="1"/>
</dbReference>
<feature type="compositionally biased region" description="Polar residues" evidence="5">
    <location>
        <begin position="68"/>
        <end position="87"/>
    </location>
</feature>
<feature type="coiled-coil region" evidence="4">
    <location>
        <begin position="202"/>
        <end position="307"/>
    </location>
</feature>
<proteinExistence type="predicted"/>
<evidence type="ECO:0000313" key="7">
    <source>
        <dbReference type="Proteomes" id="UP000688137"/>
    </source>
</evidence>
<evidence type="ECO:0000256" key="1">
    <source>
        <dbReference type="ARBA" id="ARBA00022737"/>
    </source>
</evidence>
<dbReference type="AlphaFoldDB" id="A0A8S1KZ60"/>
<evidence type="ECO:0000256" key="5">
    <source>
        <dbReference type="SAM" id="MobiDB-lite"/>
    </source>
</evidence>
<feature type="region of interest" description="Disordered" evidence="5">
    <location>
        <begin position="40"/>
        <end position="88"/>
    </location>
</feature>
<organism evidence="6 7">
    <name type="scientific">Paramecium primaurelia</name>
    <dbReference type="NCBI Taxonomy" id="5886"/>
    <lineage>
        <taxon>Eukaryota</taxon>
        <taxon>Sar</taxon>
        <taxon>Alveolata</taxon>
        <taxon>Ciliophora</taxon>
        <taxon>Intramacronucleata</taxon>
        <taxon>Oligohymenophorea</taxon>
        <taxon>Peniculida</taxon>
        <taxon>Parameciidae</taxon>
        <taxon>Paramecium</taxon>
    </lineage>
</organism>
<dbReference type="Proteomes" id="UP000688137">
    <property type="component" value="Unassembled WGS sequence"/>
</dbReference>
<keyword evidence="4" id="KW-0175">Coiled coil</keyword>
<feature type="repeat" description="ANK" evidence="3">
    <location>
        <begin position="428"/>
        <end position="460"/>
    </location>
</feature>
<keyword evidence="7" id="KW-1185">Reference proteome</keyword>
<dbReference type="OMA" id="KPYERQG"/>
<dbReference type="PROSITE" id="PS50088">
    <property type="entry name" value="ANK_REPEAT"/>
    <property type="match status" value="2"/>
</dbReference>
<sequence length="538" mass="64080">MSKFNYIFKPLSIDTYEYSYMDGKTEKSFTIKRKTSLREGKSVMQKSEPIAQFNNDTIQQSHKRAQTSRRMQQSSQPRNSSINSNTPKIAIRKIDSRMENEFEISDRRNSIQKRSFNIPQIDYLNFNIAIMNGQTSRSFPKALELINRDNKLLRKKQVDNSKTLQTIENEIKQYERLENCHPLNIKEHIGKMLIINEKRTPIRQRNKEREAFTRNLQFLEESFQQQTVPEKRLQTVIQQYFDKKKTFLEEKAKQEEIQQTQLQEETIKININKGKMRMSTTFLKRFIHQVEQEKQLKVEQNQNIEQQYNICESSQNIESQQQQIETQKSHILSIKSSQKNKKRQNSIYSGQVRSIFKRMFHLIVDCVKKMKQMKLTIKELFQHGVIQKKPYERQGSFQFFEAVENNNYGLVNFMLHKCRYYAFDINEQGQTPLHMSSIQGYYKTTERLLQCGAYPDSQDLKGFSPLYYAIQYQNSQIVQLLLFYDANPWSNSKYKLDTQNNVIKKLLKQSRKIHLLLLLTKHSERDQIWINSRESLLS</sequence>
<gene>
    <name evidence="6" type="ORF">PPRIM_AZ9-3.1.T0260314</name>
</gene>
<evidence type="ECO:0000313" key="6">
    <source>
        <dbReference type="EMBL" id="CAD8057976.1"/>
    </source>
</evidence>
<dbReference type="PANTHER" id="PTHR24161:SF85">
    <property type="entry name" value="PALMITOYLTRANSFERASE HIP14"/>
    <property type="match status" value="1"/>
</dbReference>
<dbReference type="SMART" id="SM00248">
    <property type="entry name" value="ANK"/>
    <property type="match status" value="3"/>
</dbReference>
<name>A0A8S1KZ60_PARPR</name>